<dbReference type="InterPro" id="IPR027417">
    <property type="entry name" value="P-loop_NTPase"/>
</dbReference>
<evidence type="ECO:0000256" key="6">
    <source>
        <dbReference type="ARBA" id="ARBA00023134"/>
    </source>
</evidence>
<sequence>MADLKKEIERRRTFAIISHPDAGKTTLTEKFLLYGGAINLAGSVKGKKTAKHAVSDWMEIEKERGISVTSSVMQFNYDGYCINILDTPGHQDFSEDTYRTLMAADSAVMVIDASKGVEAQTIKLFKVCLLRNIPIFTFINKMDREARDPFDLMDEIESVLGIKTCPINWPIGNGKDFRGVYDRRTRHIHAFTAFANGQKEVDDTDLTVDSPDVVSVIGDTLYEKLIEDVELLDGASNEFDIKEVTEGKLSPVFFGSALTNFGIELFLNYFLEMTSPPLPRMSDEGLIDSFDPDFSAFVFKIQANMNKAHRDRIAFMRICSGRFDAGMEVYHVQGNKKQKLLQPQQLMASERKVVSEAYAGDIIGVFDPGIFSIGDTLCVPGKKFRFEGIPTFAPEHFARVRQVDTMKRKQFIKGISQIAQEGAIQIFQEYNTGMEEIIVGVVGVLQFDVLKHRLHSEYGVEIRMDMMPHEYIRWIANKDEVDVARIVGTSDMKRIKDLKGNPLLLFVHEWAVNTVLDKNKGLELSEFGRW</sequence>
<accession>A0A7W8H7Q0</accession>
<dbReference type="SUPFAM" id="SSF52540">
    <property type="entry name" value="P-loop containing nucleoside triphosphate hydrolases"/>
    <property type="match status" value="1"/>
</dbReference>
<evidence type="ECO:0000256" key="5">
    <source>
        <dbReference type="ARBA" id="ARBA00022917"/>
    </source>
</evidence>
<evidence type="ECO:0000256" key="3">
    <source>
        <dbReference type="ARBA" id="ARBA00022490"/>
    </source>
</evidence>
<dbReference type="InterPro" id="IPR032090">
    <property type="entry name" value="RF3_C"/>
</dbReference>
<dbReference type="InterPro" id="IPR038467">
    <property type="entry name" value="RF3_dom_3_sf"/>
</dbReference>
<keyword evidence="4 8" id="KW-0547">Nucleotide-binding</keyword>
<dbReference type="InterPro" id="IPR000795">
    <property type="entry name" value="T_Tr_GTP-bd_dom"/>
</dbReference>
<evidence type="ECO:0000256" key="8">
    <source>
        <dbReference type="HAMAP-Rule" id="MF_00072"/>
    </source>
</evidence>
<evidence type="ECO:0000256" key="2">
    <source>
        <dbReference type="ARBA" id="ARBA00009978"/>
    </source>
</evidence>
<dbReference type="Pfam" id="PF00009">
    <property type="entry name" value="GTP_EFTU"/>
    <property type="match status" value="1"/>
</dbReference>
<evidence type="ECO:0000256" key="1">
    <source>
        <dbReference type="ARBA" id="ARBA00004496"/>
    </source>
</evidence>
<dbReference type="GO" id="GO:0016149">
    <property type="term" value="F:translation release factor activity, codon specific"/>
    <property type="evidence" value="ECO:0007669"/>
    <property type="project" value="UniProtKB-UniRule"/>
</dbReference>
<evidence type="ECO:0000256" key="7">
    <source>
        <dbReference type="ARBA" id="ARBA00073639"/>
    </source>
</evidence>
<dbReference type="FunFam" id="3.30.70.3280:FF:000001">
    <property type="entry name" value="Peptide chain release factor 3"/>
    <property type="match status" value="1"/>
</dbReference>
<dbReference type="PRINTS" id="PR00315">
    <property type="entry name" value="ELONGATNFCT"/>
</dbReference>
<dbReference type="GO" id="GO:0016150">
    <property type="term" value="F:translation release factor activity, codon nonspecific"/>
    <property type="evidence" value="ECO:0007669"/>
    <property type="project" value="TreeGrafter"/>
</dbReference>
<comment type="caution">
    <text evidence="10">The sequence shown here is derived from an EMBL/GenBank/DDBJ whole genome shotgun (WGS) entry which is preliminary data.</text>
</comment>
<dbReference type="CDD" id="cd04169">
    <property type="entry name" value="RF3"/>
    <property type="match status" value="1"/>
</dbReference>
<dbReference type="AlphaFoldDB" id="A0A7W8H7Q0"/>
<dbReference type="InterPro" id="IPR041732">
    <property type="entry name" value="RF3_GTP-bd"/>
</dbReference>
<name>A0A7W8H7Q0_9FIRM</name>
<dbReference type="InterPro" id="IPR031157">
    <property type="entry name" value="G_TR_CS"/>
</dbReference>
<gene>
    <name evidence="8" type="primary">prfC</name>
    <name evidence="10" type="ORF">HNP82_000523</name>
</gene>
<dbReference type="NCBIfam" id="TIGR00231">
    <property type="entry name" value="small_GTP"/>
    <property type="match status" value="1"/>
</dbReference>
<dbReference type="NCBIfam" id="NF001964">
    <property type="entry name" value="PRK00741.1"/>
    <property type="match status" value="1"/>
</dbReference>
<dbReference type="NCBIfam" id="TIGR00503">
    <property type="entry name" value="prfC"/>
    <property type="match status" value="1"/>
</dbReference>
<keyword evidence="5 8" id="KW-0648">Protein biosynthesis</keyword>
<dbReference type="Gene3D" id="3.40.50.300">
    <property type="entry name" value="P-loop containing nucleotide triphosphate hydrolases"/>
    <property type="match status" value="1"/>
</dbReference>
<dbReference type="PANTHER" id="PTHR43556">
    <property type="entry name" value="PEPTIDE CHAIN RELEASE FACTOR RF3"/>
    <property type="match status" value="1"/>
</dbReference>
<dbReference type="InterPro" id="IPR005225">
    <property type="entry name" value="Small_GTP-bd"/>
</dbReference>
<dbReference type="InterPro" id="IPR004548">
    <property type="entry name" value="PrfC"/>
</dbReference>
<dbReference type="GO" id="GO:0005829">
    <property type="term" value="C:cytosol"/>
    <property type="evidence" value="ECO:0007669"/>
    <property type="project" value="TreeGrafter"/>
</dbReference>
<dbReference type="InterPro" id="IPR009000">
    <property type="entry name" value="Transl_B-barrel_sf"/>
</dbReference>
<protein>
    <recommendedName>
        <fullName evidence="7 8">Peptide chain release factor 3</fullName>
        <shortName evidence="8">RF-3</shortName>
    </recommendedName>
</protein>
<dbReference type="SUPFAM" id="SSF50447">
    <property type="entry name" value="Translation proteins"/>
    <property type="match status" value="1"/>
</dbReference>
<evidence type="ECO:0000259" key="9">
    <source>
        <dbReference type="PROSITE" id="PS51722"/>
    </source>
</evidence>
<dbReference type="GO" id="GO:0006449">
    <property type="term" value="P:regulation of translational termination"/>
    <property type="evidence" value="ECO:0007669"/>
    <property type="project" value="UniProtKB-UniRule"/>
</dbReference>
<evidence type="ECO:0000256" key="4">
    <source>
        <dbReference type="ARBA" id="ARBA00022741"/>
    </source>
</evidence>
<dbReference type="FunFam" id="3.40.50.300:FF:000542">
    <property type="entry name" value="Peptide chain release factor 3"/>
    <property type="match status" value="1"/>
</dbReference>
<dbReference type="PROSITE" id="PS51722">
    <property type="entry name" value="G_TR_2"/>
    <property type="match status" value="1"/>
</dbReference>
<evidence type="ECO:0000313" key="10">
    <source>
        <dbReference type="EMBL" id="MBB5263429.1"/>
    </source>
</evidence>
<dbReference type="RefSeq" id="WP_183771139.1">
    <property type="nucleotide sequence ID" value="NZ_JACHFW010000001.1"/>
</dbReference>
<dbReference type="PANTHER" id="PTHR43556:SF2">
    <property type="entry name" value="PEPTIDE CHAIN RELEASE FACTOR RF3"/>
    <property type="match status" value="1"/>
</dbReference>
<comment type="similarity">
    <text evidence="2 8">Belongs to the TRAFAC class translation factor GTPase superfamily. Classic translation factor GTPase family. PrfC subfamily.</text>
</comment>
<feature type="domain" description="Tr-type G" evidence="9">
    <location>
        <begin position="9"/>
        <end position="278"/>
    </location>
</feature>
<dbReference type="GO" id="GO:0005525">
    <property type="term" value="F:GTP binding"/>
    <property type="evidence" value="ECO:0007669"/>
    <property type="project" value="UniProtKB-UniRule"/>
</dbReference>
<dbReference type="SUPFAM" id="SSF54980">
    <property type="entry name" value="EF-G C-terminal domain-like"/>
    <property type="match status" value="1"/>
</dbReference>
<organism evidence="10 11">
    <name type="scientific">Catenibacillus scindens</name>
    <dbReference type="NCBI Taxonomy" id="673271"/>
    <lineage>
        <taxon>Bacteria</taxon>
        <taxon>Bacillati</taxon>
        <taxon>Bacillota</taxon>
        <taxon>Clostridia</taxon>
        <taxon>Lachnospirales</taxon>
        <taxon>Lachnospiraceae</taxon>
        <taxon>Catenibacillus</taxon>
    </lineage>
</organism>
<comment type="function">
    <text evidence="8">Increases the formation of ribosomal termination complexes and stimulates activities of RF-1 and RF-2. It binds guanine nucleotides and has strong preference for UGA stop codons. It may interact directly with the ribosome. The stimulation of RF-1 and RF-2 is significantly reduced by GTP and GDP, but not by GMP.</text>
</comment>
<dbReference type="HAMAP" id="MF_00072">
    <property type="entry name" value="Rel_fac_3"/>
    <property type="match status" value="1"/>
</dbReference>
<feature type="binding site" evidence="8">
    <location>
        <begin position="140"/>
        <end position="143"/>
    </location>
    <ligand>
        <name>GTP</name>
        <dbReference type="ChEBI" id="CHEBI:37565"/>
    </ligand>
</feature>
<dbReference type="PROSITE" id="PS00301">
    <property type="entry name" value="G_TR_1"/>
    <property type="match status" value="1"/>
</dbReference>
<dbReference type="Gene3D" id="3.30.70.3280">
    <property type="entry name" value="Peptide chain release factor 3, domain III"/>
    <property type="match status" value="1"/>
</dbReference>
<dbReference type="InterPro" id="IPR053905">
    <property type="entry name" value="EF-G-like_DII"/>
</dbReference>
<dbReference type="GO" id="GO:0003924">
    <property type="term" value="F:GTPase activity"/>
    <property type="evidence" value="ECO:0007669"/>
    <property type="project" value="InterPro"/>
</dbReference>
<dbReference type="EMBL" id="JACHFW010000001">
    <property type="protein sequence ID" value="MBB5263429.1"/>
    <property type="molecule type" value="Genomic_DNA"/>
</dbReference>
<dbReference type="Pfam" id="PF16658">
    <property type="entry name" value="RF3_C"/>
    <property type="match status" value="1"/>
</dbReference>
<keyword evidence="3 8" id="KW-0963">Cytoplasm</keyword>
<dbReference type="Gene3D" id="2.40.30.10">
    <property type="entry name" value="Translation factors"/>
    <property type="match status" value="1"/>
</dbReference>
<dbReference type="InterPro" id="IPR035647">
    <property type="entry name" value="EFG_III/V"/>
</dbReference>
<dbReference type="Proteomes" id="UP000543642">
    <property type="component" value="Unassembled WGS sequence"/>
</dbReference>
<dbReference type="Pfam" id="PF22042">
    <property type="entry name" value="EF-G_D2"/>
    <property type="match status" value="1"/>
</dbReference>
<feature type="binding site" evidence="8">
    <location>
        <begin position="18"/>
        <end position="25"/>
    </location>
    <ligand>
        <name>GTP</name>
        <dbReference type="ChEBI" id="CHEBI:37565"/>
    </ligand>
</feature>
<proteinExistence type="inferred from homology"/>
<keyword evidence="11" id="KW-1185">Reference proteome</keyword>
<comment type="subcellular location">
    <subcellularLocation>
        <location evidence="1 8">Cytoplasm</location>
    </subcellularLocation>
</comment>
<keyword evidence="6 8" id="KW-0342">GTP-binding</keyword>
<reference evidence="10 11" key="1">
    <citation type="submission" date="2020-08" db="EMBL/GenBank/DDBJ databases">
        <title>Genomic Encyclopedia of Type Strains, Phase IV (KMG-IV): sequencing the most valuable type-strain genomes for metagenomic binning, comparative biology and taxonomic classification.</title>
        <authorList>
            <person name="Goeker M."/>
        </authorList>
    </citation>
    <scope>NUCLEOTIDE SEQUENCE [LARGE SCALE GENOMIC DNA]</scope>
    <source>
        <strain evidence="10 11">DSM 106146</strain>
    </source>
</reference>
<evidence type="ECO:0000313" key="11">
    <source>
        <dbReference type="Proteomes" id="UP000543642"/>
    </source>
</evidence>
<feature type="binding site" evidence="8">
    <location>
        <begin position="86"/>
        <end position="90"/>
    </location>
    <ligand>
        <name>GTP</name>
        <dbReference type="ChEBI" id="CHEBI:37565"/>
    </ligand>
</feature>